<gene>
    <name evidence="1" type="ORF">Pla144_48130</name>
</gene>
<dbReference type="RefSeq" id="WP_146453030.1">
    <property type="nucleotide sequence ID" value="NZ_SJPS01000012.1"/>
</dbReference>
<dbReference type="EMBL" id="SJPS01000012">
    <property type="protein sequence ID" value="TWU20912.1"/>
    <property type="molecule type" value="Genomic_DNA"/>
</dbReference>
<evidence type="ECO:0000313" key="1">
    <source>
        <dbReference type="EMBL" id="TWU20912.1"/>
    </source>
</evidence>
<keyword evidence="2" id="KW-1185">Reference proteome</keyword>
<reference evidence="1 2" key="1">
    <citation type="submission" date="2019-02" db="EMBL/GenBank/DDBJ databases">
        <title>Deep-cultivation of Planctomycetes and their phenomic and genomic characterization uncovers novel biology.</title>
        <authorList>
            <person name="Wiegand S."/>
            <person name="Jogler M."/>
            <person name="Boedeker C."/>
            <person name="Pinto D."/>
            <person name="Vollmers J."/>
            <person name="Rivas-Marin E."/>
            <person name="Kohn T."/>
            <person name="Peeters S.H."/>
            <person name="Heuer A."/>
            <person name="Rast P."/>
            <person name="Oberbeckmann S."/>
            <person name="Bunk B."/>
            <person name="Jeske O."/>
            <person name="Meyerdierks A."/>
            <person name="Storesund J.E."/>
            <person name="Kallscheuer N."/>
            <person name="Luecker S."/>
            <person name="Lage O.M."/>
            <person name="Pohl T."/>
            <person name="Merkel B.J."/>
            <person name="Hornburger P."/>
            <person name="Mueller R.-W."/>
            <person name="Bruemmer F."/>
            <person name="Labrenz M."/>
            <person name="Spormann A.M."/>
            <person name="Op Den Camp H."/>
            <person name="Overmann J."/>
            <person name="Amann R."/>
            <person name="Jetten M.S.M."/>
            <person name="Mascher T."/>
            <person name="Medema M.H."/>
            <person name="Devos D.P."/>
            <person name="Kaster A.-K."/>
            <person name="Ovreas L."/>
            <person name="Rohde M."/>
            <person name="Galperin M.Y."/>
            <person name="Jogler C."/>
        </authorList>
    </citation>
    <scope>NUCLEOTIDE SEQUENCE [LARGE SCALE GENOMIC DNA]</scope>
    <source>
        <strain evidence="1 2">Pla144</strain>
    </source>
</reference>
<dbReference type="AlphaFoldDB" id="A0A5C6C9U7"/>
<sequence length="244" mass="27177">MSKRIKATKQGKQSTSADRDWQAELPFLDWSPEGKLTFCLDSQGKIGYQRKDGSCIASSDPLLAEYQAEHGAAAALKREFSGVAHAADEIHKSITDLSNDEPMPLSIMRKDPDLAAWLNGENPNYAPGIYERMILWPAFIERRRKLKERQHLQSQVSQTEVSQVPEPAPALPVVRLTKTAEQILAIIDEHGFVETLEDLLDKASAAEVILSESTAKHRLREMKANGTLVAFNATNNRGYQRPPS</sequence>
<proteinExistence type="predicted"/>
<organism evidence="1 2">
    <name type="scientific">Bythopirellula polymerisocia</name>
    <dbReference type="NCBI Taxonomy" id="2528003"/>
    <lineage>
        <taxon>Bacteria</taxon>
        <taxon>Pseudomonadati</taxon>
        <taxon>Planctomycetota</taxon>
        <taxon>Planctomycetia</taxon>
        <taxon>Pirellulales</taxon>
        <taxon>Lacipirellulaceae</taxon>
        <taxon>Bythopirellula</taxon>
    </lineage>
</organism>
<protein>
    <submittedName>
        <fullName evidence="1">Uncharacterized protein</fullName>
    </submittedName>
</protein>
<evidence type="ECO:0000313" key="2">
    <source>
        <dbReference type="Proteomes" id="UP000318437"/>
    </source>
</evidence>
<dbReference type="Proteomes" id="UP000318437">
    <property type="component" value="Unassembled WGS sequence"/>
</dbReference>
<accession>A0A5C6C9U7</accession>
<comment type="caution">
    <text evidence="1">The sequence shown here is derived from an EMBL/GenBank/DDBJ whole genome shotgun (WGS) entry which is preliminary data.</text>
</comment>
<name>A0A5C6C9U7_9BACT</name>